<feature type="signal peptide" evidence="1">
    <location>
        <begin position="1"/>
        <end position="21"/>
    </location>
</feature>
<keyword evidence="3" id="KW-1185">Reference proteome</keyword>
<dbReference type="AlphaFoldDB" id="A0AAW1PPW5"/>
<gene>
    <name evidence="2" type="ORF">WJX73_010062</name>
</gene>
<comment type="caution">
    <text evidence="2">The sequence shown here is derived from an EMBL/GenBank/DDBJ whole genome shotgun (WGS) entry which is preliminary data.</text>
</comment>
<evidence type="ECO:0000313" key="2">
    <source>
        <dbReference type="EMBL" id="KAK9812028.1"/>
    </source>
</evidence>
<sequence length="137" mass="15188">MQNFAALYLYLCYWFLESLGAQNWSLLDAWTALHEYAGPGSAVVGLKLRPDVKAALNAMHTDAIYCAILHGSVLKQPVALCGQVMERTSAIDVVNSKSRLPTAIHAAANNYRPSYSDIRPSGEMYVLMQEFWGEFGE</sequence>
<evidence type="ECO:0000256" key="1">
    <source>
        <dbReference type="SAM" id="SignalP"/>
    </source>
</evidence>
<accession>A0AAW1PPW5</accession>
<organism evidence="2 3">
    <name type="scientific">Symbiochloris irregularis</name>
    <dbReference type="NCBI Taxonomy" id="706552"/>
    <lineage>
        <taxon>Eukaryota</taxon>
        <taxon>Viridiplantae</taxon>
        <taxon>Chlorophyta</taxon>
        <taxon>core chlorophytes</taxon>
        <taxon>Trebouxiophyceae</taxon>
        <taxon>Trebouxiales</taxon>
        <taxon>Trebouxiaceae</taxon>
        <taxon>Symbiochloris</taxon>
    </lineage>
</organism>
<proteinExistence type="predicted"/>
<name>A0AAW1PPW5_9CHLO</name>
<dbReference type="Proteomes" id="UP001465755">
    <property type="component" value="Unassembled WGS sequence"/>
</dbReference>
<keyword evidence="1" id="KW-0732">Signal</keyword>
<evidence type="ECO:0000313" key="3">
    <source>
        <dbReference type="Proteomes" id="UP001465755"/>
    </source>
</evidence>
<protein>
    <submittedName>
        <fullName evidence="2">Uncharacterized protein</fullName>
    </submittedName>
</protein>
<dbReference type="EMBL" id="JALJOQ010000010">
    <property type="protein sequence ID" value="KAK9812028.1"/>
    <property type="molecule type" value="Genomic_DNA"/>
</dbReference>
<feature type="chain" id="PRO_5043688112" evidence="1">
    <location>
        <begin position="22"/>
        <end position="137"/>
    </location>
</feature>
<reference evidence="2 3" key="1">
    <citation type="journal article" date="2024" name="Nat. Commun.">
        <title>Phylogenomics reveals the evolutionary origins of lichenization in chlorophyte algae.</title>
        <authorList>
            <person name="Puginier C."/>
            <person name="Libourel C."/>
            <person name="Otte J."/>
            <person name="Skaloud P."/>
            <person name="Haon M."/>
            <person name="Grisel S."/>
            <person name="Petersen M."/>
            <person name="Berrin J.G."/>
            <person name="Delaux P.M."/>
            <person name="Dal Grande F."/>
            <person name="Keller J."/>
        </authorList>
    </citation>
    <scope>NUCLEOTIDE SEQUENCE [LARGE SCALE GENOMIC DNA]</scope>
    <source>
        <strain evidence="2 3">SAG 2036</strain>
    </source>
</reference>